<accession>A0ABT8RV93</accession>
<keyword evidence="2" id="KW-1185">Reference proteome</keyword>
<dbReference type="RefSeq" id="WP_304437215.1">
    <property type="nucleotide sequence ID" value="NZ_JAUKUC010000001.1"/>
</dbReference>
<evidence type="ECO:0000313" key="2">
    <source>
        <dbReference type="Proteomes" id="UP001168579"/>
    </source>
</evidence>
<gene>
    <name evidence="1" type="ORF">Q2T41_18035</name>
</gene>
<proteinExistence type="predicted"/>
<sequence>MKKILLSILAIFGITVGGKAQTEELQTGLINTLTITANRFEKSNNAFLINIIKDNVVILQIVHGGLIEQARTEENTFNFSFNVTFDNEKDNQNRFTALKISKDFKYYEWDGIPCYALNVGNDKNKAEEIAIKILTKVYGFDSKDLFEFEIYDQGRM</sequence>
<reference evidence="1" key="1">
    <citation type="journal article" date="2014" name="Int. J. Syst. Evol. Microbiol.">
        <title>Complete genome of a new Firmicutes species belonging to the dominant human colonic microbiota ('Ruminococcus bicirculans') reveals two chromosomes and a selective capacity to utilize plant glucans.</title>
        <authorList>
            <consortium name="NISC Comparative Sequencing Program"/>
            <person name="Wegmann U."/>
            <person name="Louis P."/>
            <person name="Goesmann A."/>
            <person name="Henrissat B."/>
            <person name="Duncan S.H."/>
            <person name="Flint H.J."/>
        </authorList>
    </citation>
    <scope>NUCLEOTIDE SEQUENCE</scope>
    <source>
        <strain evidence="1">CECT 8869</strain>
    </source>
</reference>
<name>A0ABT8RV93_9FLAO</name>
<reference evidence="1" key="2">
    <citation type="submission" date="2023-06" db="EMBL/GenBank/DDBJ databases">
        <authorList>
            <person name="Lucena T."/>
            <person name="Sun Q."/>
        </authorList>
    </citation>
    <scope>NUCLEOTIDE SEQUENCE</scope>
    <source>
        <strain evidence="1">CECT 8869</strain>
    </source>
</reference>
<dbReference type="EMBL" id="JAUKUC010000001">
    <property type="protein sequence ID" value="MDO1514558.1"/>
    <property type="molecule type" value="Genomic_DNA"/>
</dbReference>
<organism evidence="1 2">
    <name type="scientific">Maribacter confluentis</name>
    <dbReference type="NCBI Taxonomy" id="1656093"/>
    <lineage>
        <taxon>Bacteria</taxon>
        <taxon>Pseudomonadati</taxon>
        <taxon>Bacteroidota</taxon>
        <taxon>Flavobacteriia</taxon>
        <taxon>Flavobacteriales</taxon>
        <taxon>Flavobacteriaceae</taxon>
        <taxon>Maribacter</taxon>
    </lineage>
</organism>
<protein>
    <submittedName>
        <fullName evidence="1">Uncharacterized protein</fullName>
    </submittedName>
</protein>
<comment type="caution">
    <text evidence="1">The sequence shown here is derived from an EMBL/GenBank/DDBJ whole genome shotgun (WGS) entry which is preliminary data.</text>
</comment>
<dbReference type="Proteomes" id="UP001168579">
    <property type="component" value="Unassembled WGS sequence"/>
</dbReference>
<evidence type="ECO:0000313" key="1">
    <source>
        <dbReference type="EMBL" id="MDO1514558.1"/>
    </source>
</evidence>